<name>A0AAN6XST6_9PEZI</name>
<organism evidence="4 5">
    <name type="scientific">Triangularia verruculosa</name>
    <dbReference type="NCBI Taxonomy" id="2587418"/>
    <lineage>
        <taxon>Eukaryota</taxon>
        <taxon>Fungi</taxon>
        <taxon>Dikarya</taxon>
        <taxon>Ascomycota</taxon>
        <taxon>Pezizomycotina</taxon>
        <taxon>Sordariomycetes</taxon>
        <taxon>Sordariomycetidae</taxon>
        <taxon>Sordariales</taxon>
        <taxon>Podosporaceae</taxon>
        <taxon>Triangularia</taxon>
    </lineage>
</organism>
<dbReference type="CDD" id="cd00322">
    <property type="entry name" value="FNR_like"/>
    <property type="match status" value="1"/>
</dbReference>
<dbReference type="PANTHER" id="PTHR46505">
    <property type="entry name" value="OXIDOREDUCTASE NAD-BINDING DOMAIN-CONTAINING PROTEIN 1"/>
    <property type="match status" value="1"/>
</dbReference>
<dbReference type="InterPro" id="IPR052128">
    <property type="entry name" value="Oxidoreductase_NAD-binding"/>
</dbReference>
<protein>
    <submittedName>
        <fullName evidence="4">Oxidoreductase NAD-binding domain-containing protein 1</fullName>
    </submittedName>
</protein>
<dbReference type="InterPro" id="IPR017927">
    <property type="entry name" value="FAD-bd_FR_type"/>
</dbReference>
<reference evidence="4" key="1">
    <citation type="journal article" date="2023" name="Mol. Phylogenet. Evol.">
        <title>Genome-scale phylogeny and comparative genomics of the fungal order Sordariales.</title>
        <authorList>
            <person name="Hensen N."/>
            <person name="Bonometti L."/>
            <person name="Westerberg I."/>
            <person name="Brannstrom I.O."/>
            <person name="Guillou S."/>
            <person name="Cros-Aarteil S."/>
            <person name="Calhoun S."/>
            <person name="Haridas S."/>
            <person name="Kuo A."/>
            <person name="Mondo S."/>
            <person name="Pangilinan J."/>
            <person name="Riley R."/>
            <person name="LaButti K."/>
            <person name="Andreopoulos B."/>
            <person name="Lipzen A."/>
            <person name="Chen C."/>
            <person name="Yan M."/>
            <person name="Daum C."/>
            <person name="Ng V."/>
            <person name="Clum A."/>
            <person name="Steindorff A."/>
            <person name="Ohm R.A."/>
            <person name="Martin F."/>
            <person name="Silar P."/>
            <person name="Natvig D.O."/>
            <person name="Lalanne C."/>
            <person name="Gautier V."/>
            <person name="Ament-Velasquez S.L."/>
            <person name="Kruys A."/>
            <person name="Hutchinson M.I."/>
            <person name="Powell A.J."/>
            <person name="Barry K."/>
            <person name="Miller A.N."/>
            <person name="Grigoriev I.V."/>
            <person name="Debuchy R."/>
            <person name="Gladieux P."/>
            <person name="Hiltunen Thoren M."/>
            <person name="Johannesson H."/>
        </authorList>
    </citation>
    <scope>NUCLEOTIDE SEQUENCE</scope>
    <source>
        <strain evidence="4">CBS 315.58</strain>
    </source>
</reference>
<dbReference type="InterPro" id="IPR039261">
    <property type="entry name" value="FNR_nucleotide-bd"/>
</dbReference>
<dbReference type="Gene3D" id="3.40.50.80">
    <property type="entry name" value="Nucleotide-binding domain of ferredoxin-NADP reductase (FNR) module"/>
    <property type="match status" value="1"/>
</dbReference>
<dbReference type="SUPFAM" id="SSF52343">
    <property type="entry name" value="Ferredoxin reductase-like, C-terminal NADP-linked domain"/>
    <property type="match status" value="1"/>
</dbReference>
<dbReference type="GO" id="GO:0005739">
    <property type="term" value="C:mitochondrion"/>
    <property type="evidence" value="ECO:0007669"/>
    <property type="project" value="TreeGrafter"/>
</dbReference>
<evidence type="ECO:0000313" key="4">
    <source>
        <dbReference type="EMBL" id="KAK4203912.1"/>
    </source>
</evidence>
<evidence type="ECO:0000313" key="5">
    <source>
        <dbReference type="Proteomes" id="UP001303160"/>
    </source>
</evidence>
<gene>
    <name evidence="4" type="ORF">QBC40DRAFT_166086</name>
</gene>
<dbReference type="SUPFAM" id="SSF63380">
    <property type="entry name" value="Riboflavin synthase domain-like"/>
    <property type="match status" value="1"/>
</dbReference>
<dbReference type="GO" id="GO:0016491">
    <property type="term" value="F:oxidoreductase activity"/>
    <property type="evidence" value="ECO:0007669"/>
    <property type="project" value="UniProtKB-KW"/>
</dbReference>
<keyword evidence="2" id="KW-0520">NAD</keyword>
<proteinExistence type="predicted"/>
<comment type="caution">
    <text evidence="4">The sequence shown here is derived from an EMBL/GenBank/DDBJ whole genome shotgun (WGS) entry which is preliminary data.</text>
</comment>
<dbReference type="EMBL" id="MU863886">
    <property type="protein sequence ID" value="KAK4203912.1"/>
    <property type="molecule type" value="Genomic_DNA"/>
</dbReference>
<reference evidence="4" key="2">
    <citation type="submission" date="2023-05" db="EMBL/GenBank/DDBJ databases">
        <authorList>
            <consortium name="Lawrence Berkeley National Laboratory"/>
            <person name="Steindorff A."/>
            <person name="Hensen N."/>
            <person name="Bonometti L."/>
            <person name="Westerberg I."/>
            <person name="Brannstrom I.O."/>
            <person name="Guillou S."/>
            <person name="Cros-Aarteil S."/>
            <person name="Calhoun S."/>
            <person name="Haridas S."/>
            <person name="Kuo A."/>
            <person name="Mondo S."/>
            <person name="Pangilinan J."/>
            <person name="Riley R."/>
            <person name="Labutti K."/>
            <person name="Andreopoulos B."/>
            <person name="Lipzen A."/>
            <person name="Chen C."/>
            <person name="Yanf M."/>
            <person name="Daum C."/>
            <person name="Ng V."/>
            <person name="Clum A."/>
            <person name="Ohm R."/>
            <person name="Martin F."/>
            <person name="Silar P."/>
            <person name="Natvig D."/>
            <person name="Lalanne C."/>
            <person name="Gautier V."/>
            <person name="Ament-Velasquez S.L."/>
            <person name="Kruys A."/>
            <person name="Hutchinson M.I."/>
            <person name="Powell A.J."/>
            <person name="Barry K."/>
            <person name="Miller A.N."/>
            <person name="Grigoriev I.V."/>
            <person name="Debuchy R."/>
            <person name="Gladieux P."/>
            <person name="Thoren M.H."/>
            <person name="Johannesson H."/>
        </authorList>
    </citation>
    <scope>NUCLEOTIDE SEQUENCE</scope>
    <source>
        <strain evidence="4">CBS 315.58</strain>
    </source>
</reference>
<sequence>MCTKTTHIDRTAHEPRDNSLYTLLISGIIPITPTIRLFHLSPPPCPSPVPQQPIHFLPGQWVDLYYPPFPPHQKPGGFTITSPPSSLPNYIELAIQSAPSNPPAAYLWKEPPESLLNTPVRVRIGGSFTYPPPPSTAYKKVIFVAGGVGINPIMGMLSHIASLPALEKSKKEVVVLYGMKDSDGVIQAGTTAQALFLDRIAGLFAGEDGLRGGVELFLTGSGSKGGEAGGTGDQVIQAHGVKLPFTKRRIVLGDLEEAIGAGKDEAAVYICGVPSMTDELVEGLTSPTPKGLGMDKRRVLCEKWW</sequence>
<dbReference type="Proteomes" id="UP001303160">
    <property type="component" value="Unassembled WGS sequence"/>
</dbReference>
<dbReference type="AlphaFoldDB" id="A0AAN6XST6"/>
<dbReference type="InterPro" id="IPR017938">
    <property type="entry name" value="Riboflavin_synthase-like_b-brl"/>
</dbReference>
<dbReference type="PANTHER" id="PTHR46505:SF1">
    <property type="entry name" value="OXIDOREDUCTASE NAD-BINDING DOMAIN-CONTAINING PROTEIN 1"/>
    <property type="match status" value="1"/>
</dbReference>
<dbReference type="PROSITE" id="PS51384">
    <property type="entry name" value="FAD_FR"/>
    <property type="match status" value="1"/>
</dbReference>
<evidence type="ECO:0000256" key="2">
    <source>
        <dbReference type="ARBA" id="ARBA00023027"/>
    </source>
</evidence>
<feature type="domain" description="FAD-binding FR-type" evidence="3">
    <location>
        <begin position="18"/>
        <end position="131"/>
    </location>
</feature>
<keyword evidence="1" id="KW-0560">Oxidoreductase</keyword>
<evidence type="ECO:0000256" key="1">
    <source>
        <dbReference type="ARBA" id="ARBA00023002"/>
    </source>
</evidence>
<evidence type="ECO:0000259" key="3">
    <source>
        <dbReference type="PROSITE" id="PS51384"/>
    </source>
</evidence>
<keyword evidence="5" id="KW-1185">Reference proteome</keyword>
<dbReference type="Gene3D" id="2.40.30.10">
    <property type="entry name" value="Translation factors"/>
    <property type="match status" value="1"/>
</dbReference>
<accession>A0AAN6XST6</accession>